<comment type="caution">
    <text evidence="2">The sequence shown here is derived from an EMBL/GenBank/DDBJ whole genome shotgun (WGS) entry which is preliminary data.</text>
</comment>
<dbReference type="InterPro" id="IPR004360">
    <property type="entry name" value="Glyas_Fos-R_dOase_dom"/>
</dbReference>
<keyword evidence="3" id="KW-1185">Reference proteome</keyword>
<feature type="domain" description="VOC" evidence="1">
    <location>
        <begin position="4"/>
        <end position="129"/>
    </location>
</feature>
<dbReference type="InterPro" id="IPR037523">
    <property type="entry name" value="VOC_core"/>
</dbReference>
<dbReference type="AlphaFoldDB" id="A0A9W7NMI8"/>
<proteinExistence type="predicted"/>
<dbReference type="CDD" id="cd07251">
    <property type="entry name" value="VOC_like"/>
    <property type="match status" value="1"/>
</dbReference>
<dbReference type="OrthoDB" id="9798430at2"/>
<dbReference type="PANTHER" id="PTHR36503">
    <property type="entry name" value="BLR2520 PROTEIN"/>
    <property type="match status" value="1"/>
</dbReference>
<dbReference type="Gene3D" id="3.10.180.10">
    <property type="entry name" value="2,3-Dihydroxybiphenyl 1,2-Dioxygenase, domain 1"/>
    <property type="match status" value="1"/>
</dbReference>
<evidence type="ECO:0000313" key="2">
    <source>
        <dbReference type="EMBL" id="KAA0683027.1"/>
    </source>
</evidence>
<dbReference type="PROSITE" id="PS51819">
    <property type="entry name" value="VOC"/>
    <property type="match status" value="1"/>
</dbReference>
<dbReference type="RefSeq" id="WP_149468042.1">
    <property type="nucleotide sequence ID" value="NZ_QOKW01000003.1"/>
</dbReference>
<dbReference type="Proteomes" id="UP000480854">
    <property type="component" value="Unassembled WGS sequence"/>
</dbReference>
<protein>
    <submittedName>
        <fullName evidence="2">VOC family protein</fullName>
    </submittedName>
</protein>
<organism evidence="2 3">
    <name type="scientific">Roseomonas genomospecies 6</name>
    <dbReference type="NCBI Taxonomy" id="214106"/>
    <lineage>
        <taxon>Bacteria</taxon>
        <taxon>Pseudomonadati</taxon>
        <taxon>Pseudomonadota</taxon>
        <taxon>Alphaproteobacteria</taxon>
        <taxon>Acetobacterales</taxon>
        <taxon>Roseomonadaceae</taxon>
        <taxon>Roseomonas</taxon>
    </lineage>
</organism>
<evidence type="ECO:0000313" key="3">
    <source>
        <dbReference type="Proteomes" id="UP000480854"/>
    </source>
</evidence>
<evidence type="ECO:0000259" key="1">
    <source>
        <dbReference type="PROSITE" id="PS51819"/>
    </source>
</evidence>
<dbReference type="SUPFAM" id="SSF54593">
    <property type="entry name" value="Glyoxalase/Bleomycin resistance protein/Dihydroxybiphenyl dioxygenase"/>
    <property type="match status" value="1"/>
</dbReference>
<reference evidence="2 3" key="1">
    <citation type="submission" date="2018-07" db="EMBL/GenBank/DDBJ databases">
        <title>Genome sequence of Azospirillum sp. ATCC 49961.</title>
        <authorList>
            <person name="Sant'Anna F.H."/>
            <person name="Baldani J.I."/>
            <person name="Zilli J.E."/>
            <person name="Reis V.M."/>
            <person name="Hartmann A."/>
            <person name="Cruz L."/>
            <person name="de Souza E.M."/>
            <person name="de Oliveira Pedrosa F."/>
            <person name="Passaglia L.M.P."/>
        </authorList>
    </citation>
    <scope>NUCLEOTIDE SEQUENCE [LARGE SCALE GENOMIC DNA]</scope>
    <source>
        <strain evidence="2 3">ATCC 49961</strain>
    </source>
</reference>
<dbReference type="EMBL" id="QOKW01000003">
    <property type="protein sequence ID" value="KAA0683027.1"/>
    <property type="molecule type" value="Genomic_DNA"/>
</dbReference>
<accession>A0A9W7NMI8</accession>
<name>A0A9W7NMI8_9PROT</name>
<dbReference type="Pfam" id="PF00903">
    <property type="entry name" value="Glyoxalase"/>
    <property type="match status" value="1"/>
</dbReference>
<dbReference type="PANTHER" id="PTHR36503:SF1">
    <property type="entry name" value="BLR2520 PROTEIN"/>
    <property type="match status" value="1"/>
</dbReference>
<sequence>MEQRVSLITLGVADLARSRRFYEEGLGWTPSPVSQDAIAFYQLGGIALALYGREALAEDAHLAESGPTSGFGGITLAHNLRSKAEVDAVMAQAERAGGRILKPAQDVFWGGYSGYFADPDGHPWEVAWNPFAVVAEDGSFRLESQ</sequence>
<dbReference type="InterPro" id="IPR029068">
    <property type="entry name" value="Glyas_Bleomycin-R_OHBP_Dase"/>
</dbReference>
<gene>
    <name evidence="2" type="ORF">DS843_06385</name>
</gene>